<protein>
    <submittedName>
        <fullName evidence="1">Uncharacterized protein</fullName>
    </submittedName>
</protein>
<accession>A0A645B7V7</accession>
<name>A0A645B7V7_9ZZZZ</name>
<sequence>MSGGHFDYQQYRIDTIAEEILEIIRENKEGYDSFSGDIHYGYSSEGEIKEKPKDWQRYSDETIQEFKEGYRLCKLAAVYAQRIDWLVSGDDGEDSFHKRLKDDLEGIELKMKQLEERNWYIGEKREKE</sequence>
<organism evidence="1">
    <name type="scientific">bioreactor metagenome</name>
    <dbReference type="NCBI Taxonomy" id="1076179"/>
    <lineage>
        <taxon>unclassified sequences</taxon>
        <taxon>metagenomes</taxon>
        <taxon>ecological metagenomes</taxon>
    </lineage>
</organism>
<proteinExistence type="predicted"/>
<gene>
    <name evidence="1" type="ORF">SDC9_108347</name>
</gene>
<evidence type="ECO:0000313" key="1">
    <source>
        <dbReference type="EMBL" id="MPM61487.1"/>
    </source>
</evidence>
<dbReference type="AlphaFoldDB" id="A0A645B7V7"/>
<reference evidence="1" key="1">
    <citation type="submission" date="2019-08" db="EMBL/GenBank/DDBJ databases">
        <authorList>
            <person name="Kucharzyk K."/>
            <person name="Murdoch R.W."/>
            <person name="Higgins S."/>
            <person name="Loffler F."/>
        </authorList>
    </citation>
    <scope>NUCLEOTIDE SEQUENCE</scope>
</reference>
<dbReference type="EMBL" id="VSSQ01018367">
    <property type="protein sequence ID" value="MPM61487.1"/>
    <property type="molecule type" value="Genomic_DNA"/>
</dbReference>
<comment type="caution">
    <text evidence="1">The sequence shown here is derived from an EMBL/GenBank/DDBJ whole genome shotgun (WGS) entry which is preliminary data.</text>
</comment>